<dbReference type="InterPro" id="IPR005101">
    <property type="entry name" value="Cryptochr/Photolyase_FAD-bd"/>
</dbReference>
<accession>A3QCZ8</accession>
<dbReference type="PANTHER" id="PTHR11455">
    <property type="entry name" value="CRYPTOCHROME"/>
    <property type="match status" value="1"/>
</dbReference>
<evidence type="ECO:0000256" key="5">
    <source>
        <dbReference type="ARBA" id="ARBA00022630"/>
    </source>
</evidence>
<evidence type="ECO:0000256" key="8">
    <source>
        <dbReference type="ARBA" id="ARBA00031671"/>
    </source>
</evidence>
<dbReference type="InterPro" id="IPR014729">
    <property type="entry name" value="Rossmann-like_a/b/a_fold"/>
</dbReference>
<dbReference type="EMBL" id="CP000606">
    <property type="protein sequence ID" value="ABO23346.1"/>
    <property type="molecule type" value="Genomic_DNA"/>
</dbReference>
<evidence type="ECO:0000256" key="13">
    <source>
        <dbReference type="PIRSR" id="PIRSR602081-2"/>
    </source>
</evidence>
<dbReference type="InterPro" id="IPR002081">
    <property type="entry name" value="Cryptochrome/DNA_photolyase_1"/>
</dbReference>
<dbReference type="eggNOG" id="COG0415">
    <property type="taxonomic scope" value="Bacteria"/>
</dbReference>
<evidence type="ECO:0000256" key="1">
    <source>
        <dbReference type="ARBA" id="ARBA00001932"/>
    </source>
</evidence>
<feature type="domain" description="Photolyase/cryptochrome alpha/beta" evidence="16">
    <location>
        <begin position="1"/>
        <end position="129"/>
    </location>
</feature>
<organism evidence="17 18">
    <name type="scientific">Shewanella loihica (strain ATCC BAA-1088 / PV-4)</name>
    <dbReference type="NCBI Taxonomy" id="323850"/>
    <lineage>
        <taxon>Bacteria</taxon>
        <taxon>Pseudomonadati</taxon>
        <taxon>Pseudomonadota</taxon>
        <taxon>Gammaproteobacteria</taxon>
        <taxon>Alteromonadales</taxon>
        <taxon>Shewanellaceae</taxon>
        <taxon>Shewanella</taxon>
    </lineage>
</organism>
<dbReference type="GO" id="GO:0003904">
    <property type="term" value="F:deoxyribodipyrimidine photo-lyase activity"/>
    <property type="evidence" value="ECO:0007669"/>
    <property type="project" value="UniProtKB-EC"/>
</dbReference>
<dbReference type="RefSeq" id="WP_011865278.1">
    <property type="nucleotide sequence ID" value="NC_009092.1"/>
</dbReference>
<dbReference type="Pfam" id="PF03441">
    <property type="entry name" value="FAD_binding_7"/>
    <property type="match status" value="1"/>
</dbReference>
<comment type="catalytic activity">
    <reaction evidence="9">
        <text>cyclobutadipyrimidine (in DNA) = 2 pyrimidine residues (in DNA).</text>
        <dbReference type="EC" id="4.1.99.3"/>
    </reaction>
</comment>
<keyword evidence="17" id="KW-0456">Lyase</keyword>
<dbReference type="GO" id="GO:0009416">
    <property type="term" value="P:response to light stimulus"/>
    <property type="evidence" value="ECO:0007669"/>
    <property type="project" value="TreeGrafter"/>
</dbReference>
<gene>
    <name evidence="17" type="ordered locus">Shew_1479</name>
</gene>
<name>A3QCZ8_SHELP</name>
<feature type="region of interest" description="Disordered" evidence="15">
    <location>
        <begin position="173"/>
        <end position="195"/>
    </location>
</feature>
<feature type="binding site" evidence="12">
    <location>
        <position position="282"/>
    </location>
    <ligand>
        <name>FAD</name>
        <dbReference type="ChEBI" id="CHEBI:57692"/>
    </ligand>
</feature>
<dbReference type="Gene3D" id="3.40.50.620">
    <property type="entry name" value="HUPs"/>
    <property type="match status" value="1"/>
</dbReference>
<dbReference type="KEGG" id="slo:Shew_1479"/>
<dbReference type="FunFam" id="1.10.579.10:FF:000003">
    <property type="entry name" value="Deoxyribodipyrimidine photo-lyase"/>
    <property type="match status" value="1"/>
</dbReference>
<feature type="site" description="Electron transfer via tryptophanyl radical" evidence="13">
    <location>
        <position position="393"/>
    </location>
</feature>
<feature type="site" description="Electron transfer via tryptophanyl radical" evidence="13">
    <location>
        <position position="370"/>
    </location>
</feature>
<dbReference type="InterPro" id="IPR006050">
    <property type="entry name" value="DNA_photolyase_N"/>
</dbReference>
<dbReference type="SUPFAM" id="SSF52425">
    <property type="entry name" value="Cryptochrome/photolyase, N-terminal domain"/>
    <property type="match status" value="1"/>
</dbReference>
<keyword evidence="7 14" id="KW-0157">Chromophore</keyword>
<evidence type="ECO:0000256" key="15">
    <source>
        <dbReference type="SAM" id="MobiDB-lite"/>
    </source>
</evidence>
<dbReference type="NCBIfam" id="NF007955">
    <property type="entry name" value="PRK10674.1"/>
    <property type="match status" value="1"/>
</dbReference>
<sequence>MSALLWLRRDFRLHDNPALSEAVRLRVKQALFIATPAQWQQHDMAPIKADLIRRHLELMAGELAEYGIELVILSATDFSDQVRVLCDYCRDHGVKLLLANSEPELDEQERDKQVMAAGIDLRLWQNDTILPPGSVLNQQGEMFKVFTPFKKAWLKCVAAKGIECVPTPAKSTPVKSIGDAQAASQLPQQPTPQSSSINLDYPLVDSGRWPDSEQVMGQLLPHFWQDKLLNYGERRDFPAIKGTSGLSPYLAIGAISSRWLALQLVQRHPEVIYDTQHGAFTWLNELIWRDFYKHLLFHYPELIKGGSFQPKYESLPWPNNEAHFQAWCEGRTGYPIVDAAMKQLRRTGWMHNRLRMIVASFLTKHLLVDWHKGERFFMQQLIDGDFSANNGGWQWAASTGCDAQPYFRIFNPITQSQKFDPRGEFIRKYLPELREVPDKQIHFPHDYLASQGKAEIYPAPIVDHKAARQRALAFYKVE</sequence>
<dbReference type="InterPro" id="IPR036134">
    <property type="entry name" value="Crypto/Photolyase_FAD-like_sf"/>
</dbReference>
<evidence type="ECO:0000256" key="10">
    <source>
        <dbReference type="ARBA" id="ARBA00059220"/>
    </source>
</evidence>
<dbReference type="Gene3D" id="1.25.40.80">
    <property type="match status" value="1"/>
</dbReference>
<dbReference type="GO" id="GO:0000719">
    <property type="term" value="P:photoreactive repair"/>
    <property type="evidence" value="ECO:0007669"/>
    <property type="project" value="UniProtKB-ARBA"/>
</dbReference>
<dbReference type="PANTHER" id="PTHR11455:SF9">
    <property type="entry name" value="CRYPTOCHROME CIRCADIAN CLOCK 5 ISOFORM X1"/>
    <property type="match status" value="1"/>
</dbReference>
<dbReference type="SUPFAM" id="SSF48173">
    <property type="entry name" value="Cryptochrome/photolyase FAD-binding domain"/>
    <property type="match status" value="1"/>
</dbReference>
<proteinExistence type="inferred from homology"/>
<feature type="binding site" evidence="12">
    <location>
        <position position="231"/>
    </location>
    <ligand>
        <name>FAD</name>
        <dbReference type="ChEBI" id="CHEBI:57692"/>
    </ligand>
</feature>
<evidence type="ECO:0000256" key="4">
    <source>
        <dbReference type="ARBA" id="ARBA00014046"/>
    </source>
</evidence>
<feature type="compositionally biased region" description="Low complexity" evidence="15">
    <location>
        <begin position="180"/>
        <end position="195"/>
    </location>
</feature>
<feature type="binding site" evidence="12">
    <location>
        <begin position="243"/>
        <end position="247"/>
    </location>
    <ligand>
        <name>FAD</name>
        <dbReference type="ChEBI" id="CHEBI:57692"/>
    </ligand>
</feature>
<evidence type="ECO:0000256" key="6">
    <source>
        <dbReference type="ARBA" id="ARBA00022827"/>
    </source>
</evidence>
<dbReference type="AlphaFoldDB" id="A3QCZ8"/>
<comment type="similarity">
    <text evidence="2">Belongs to the DNA photolyase class-1 family.</text>
</comment>
<evidence type="ECO:0000313" key="17">
    <source>
        <dbReference type="EMBL" id="ABO23346.1"/>
    </source>
</evidence>
<comment type="cofactor">
    <cofactor evidence="1">
        <name>(6R)-5,10-methylene-5,6,7,8-tetrahydrofolate</name>
        <dbReference type="ChEBI" id="CHEBI:15636"/>
    </cofactor>
</comment>
<evidence type="ECO:0000259" key="16">
    <source>
        <dbReference type="PROSITE" id="PS51645"/>
    </source>
</evidence>
<dbReference type="Pfam" id="PF00875">
    <property type="entry name" value="DNA_photolyase"/>
    <property type="match status" value="1"/>
</dbReference>
<dbReference type="GO" id="GO:0003677">
    <property type="term" value="F:DNA binding"/>
    <property type="evidence" value="ECO:0007669"/>
    <property type="project" value="TreeGrafter"/>
</dbReference>
<keyword evidence="6 12" id="KW-0274">FAD</keyword>
<evidence type="ECO:0000256" key="9">
    <source>
        <dbReference type="ARBA" id="ARBA00033999"/>
    </source>
</evidence>
<dbReference type="OrthoDB" id="9772484at2"/>
<comment type="function">
    <text evidence="10">Involved in repair of UV radiation-induced DNA damage. Catalyzes the light-dependent monomerization (300-600 nm) of cyclobutyl pyrimidine dimers (in cis-syn configuration), which are formed between adjacent bases on the same DNA strand upon exposure to ultraviolet radiation.</text>
</comment>
<evidence type="ECO:0000256" key="14">
    <source>
        <dbReference type="RuleBase" id="RU004182"/>
    </source>
</evidence>
<dbReference type="EC" id="4.1.99.3" evidence="3"/>
<keyword evidence="18" id="KW-1185">Reference proteome</keyword>
<evidence type="ECO:0000256" key="2">
    <source>
        <dbReference type="ARBA" id="ARBA00005862"/>
    </source>
</evidence>
<comment type="similarity">
    <text evidence="14">Belongs to the DNA photolyase family.</text>
</comment>
<dbReference type="GO" id="GO:0071949">
    <property type="term" value="F:FAD binding"/>
    <property type="evidence" value="ECO:0007669"/>
    <property type="project" value="TreeGrafter"/>
</dbReference>
<protein>
    <recommendedName>
        <fullName evidence="4">Deoxyribodipyrimidine photo-lyase</fullName>
        <ecNumber evidence="3">4.1.99.3</ecNumber>
    </recommendedName>
    <alternativeName>
        <fullName evidence="8">DNA photolyase</fullName>
    </alternativeName>
    <alternativeName>
        <fullName evidence="11">Photoreactivating enzyme</fullName>
    </alternativeName>
</protein>
<feature type="site" description="Electron transfer via tryptophanyl radical" evidence="13">
    <location>
        <position position="317"/>
    </location>
</feature>
<evidence type="ECO:0000256" key="3">
    <source>
        <dbReference type="ARBA" id="ARBA00013149"/>
    </source>
</evidence>
<evidence type="ECO:0000256" key="7">
    <source>
        <dbReference type="ARBA" id="ARBA00022991"/>
    </source>
</evidence>
<keyword evidence="5 12" id="KW-0285">Flavoprotein</keyword>
<comment type="cofactor">
    <cofactor evidence="12">
        <name>FAD</name>
        <dbReference type="ChEBI" id="CHEBI:57692"/>
    </cofactor>
    <text evidence="12">Binds 1 FAD per subunit.</text>
</comment>
<dbReference type="PRINTS" id="PR00147">
    <property type="entry name" value="DNAPHOTLYASE"/>
</dbReference>
<dbReference type="STRING" id="323850.Shew_1479"/>
<dbReference type="HOGENOM" id="CLU_010348_2_0_6"/>
<feature type="binding site" evidence="12">
    <location>
        <begin position="285"/>
        <end position="292"/>
    </location>
    <ligand>
        <name>FAD</name>
        <dbReference type="ChEBI" id="CHEBI:57692"/>
    </ligand>
</feature>
<feature type="binding site" evidence="12">
    <location>
        <begin position="383"/>
        <end position="385"/>
    </location>
    <ligand>
        <name>FAD</name>
        <dbReference type="ChEBI" id="CHEBI:57692"/>
    </ligand>
</feature>
<dbReference type="Gene3D" id="1.10.579.10">
    <property type="entry name" value="DNA Cyclobutane Dipyrimidine Photolyase, subunit A, domain 3"/>
    <property type="match status" value="1"/>
</dbReference>
<evidence type="ECO:0000256" key="12">
    <source>
        <dbReference type="PIRSR" id="PIRSR602081-1"/>
    </source>
</evidence>
<evidence type="ECO:0000313" key="18">
    <source>
        <dbReference type="Proteomes" id="UP000001558"/>
    </source>
</evidence>
<dbReference type="PROSITE" id="PS51645">
    <property type="entry name" value="PHR_CRY_ALPHA_BETA"/>
    <property type="match status" value="1"/>
</dbReference>
<evidence type="ECO:0000256" key="11">
    <source>
        <dbReference type="ARBA" id="ARBA00083107"/>
    </source>
</evidence>
<dbReference type="Proteomes" id="UP000001558">
    <property type="component" value="Chromosome"/>
</dbReference>
<reference evidence="17 18" key="1">
    <citation type="submission" date="2007-03" db="EMBL/GenBank/DDBJ databases">
        <title>Complete sequence of Shewanella loihica PV-4.</title>
        <authorList>
            <consortium name="US DOE Joint Genome Institute"/>
            <person name="Copeland A."/>
            <person name="Lucas S."/>
            <person name="Lapidus A."/>
            <person name="Barry K."/>
            <person name="Detter J.C."/>
            <person name="Glavina del Rio T."/>
            <person name="Hammon N."/>
            <person name="Israni S."/>
            <person name="Dalin E."/>
            <person name="Tice H."/>
            <person name="Pitluck S."/>
            <person name="Chain P."/>
            <person name="Malfatti S."/>
            <person name="Shin M."/>
            <person name="Vergez L."/>
            <person name="Schmutz J."/>
            <person name="Larimer F."/>
            <person name="Land M."/>
            <person name="Hauser L."/>
            <person name="Kyrpides N."/>
            <person name="Mikhailova N."/>
            <person name="Romine M.F."/>
            <person name="Serres G."/>
            <person name="Fredrickson J."/>
            <person name="Tiedje J."/>
            <person name="Richardson P."/>
        </authorList>
    </citation>
    <scope>NUCLEOTIDE SEQUENCE [LARGE SCALE GENOMIC DNA]</scope>
    <source>
        <strain evidence="18">ATCC BAA-1088 / PV-4</strain>
    </source>
</reference>
<dbReference type="InterPro" id="IPR036155">
    <property type="entry name" value="Crypto/Photolyase_N_sf"/>
</dbReference>